<dbReference type="Proteomes" id="UP000313231">
    <property type="component" value="Unassembled WGS sequence"/>
</dbReference>
<reference evidence="3 4" key="1">
    <citation type="journal article" date="2016" name="Int. J. Syst. Evol. Microbiol.">
        <title>Nocardioides albidus sp. nov., an actinobacterium isolated from garden soil.</title>
        <authorList>
            <person name="Singh H."/>
            <person name="Du J."/>
            <person name="Trinh H."/>
            <person name="Won K."/>
            <person name="Yang J.E."/>
            <person name="Yin C."/>
            <person name="Kook M."/>
            <person name="Yi T.H."/>
        </authorList>
    </citation>
    <scope>NUCLEOTIDE SEQUENCE [LARGE SCALE GENOMIC DNA]</scope>
    <source>
        <strain evidence="3 4">CCTCC AB 2015297</strain>
    </source>
</reference>
<dbReference type="PANTHER" id="PTHR24321">
    <property type="entry name" value="DEHYDROGENASES, SHORT CHAIN"/>
    <property type="match status" value="1"/>
</dbReference>
<sequence>MGTYAVTGSASGMGAAVVGRLVADGHTVIGVDIEEADVVADLSTPDGRHTAAAAVLERAGGVLDGAVLAAGLGPAPGPDRARLIAEVNHLGIVELLDAWRPALAAAERAKVVVFSSNATTTMPMVPRRAVRALLERDVPKALGSLRRFGRMAPTFAYGASKIAVTEWVRRAAVTPEWAGAGIRLNAIAPGAIRTPLLEQQLATPAEAKRIRAFPVPIGGFGDPDQLAAWVVLMLSDAADFLCGSVVFVDGGSDAWFRAGDWPRAVPALRLRGYLRRMKEFRAQRRVGARA</sequence>
<accession>A0A5C4WFZ4</accession>
<organism evidence="3 4">
    <name type="scientific">Nocardioides albidus</name>
    <dbReference type="NCBI Taxonomy" id="1517589"/>
    <lineage>
        <taxon>Bacteria</taxon>
        <taxon>Bacillati</taxon>
        <taxon>Actinomycetota</taxon>
        <taxon>Actinomycetes</taxon>
        <taxon>Propionibacteriales</taxon>
        <taxon>Nocardioidaceae</taxon>
        <taxon>Nocardioides</taxon>
    </lineage>
</organism>
<dbReference type="GO" id="GO:0016491">
    <property type="term" value="F:oxidoreductase activity"/>
    <property type="evidence" value="ECO:0007669"/>
    <property type="project" value="UniProtKB-KW"/>
</dbReference>
<protein>
    <submittedName>
        <fullName evidence="3">SDR family oxidoreductase</fullName>
    </submittedName>
</protein>
<dbReference type="RefSeq" id="WP_139621455.1">
    <property type="nucleotide sequence ID" value="NZ_VDMP01000015.1"/>
</dbReference>
<dbReference type="InterPro" id="IPR036291">
    <property type="entry name" value="NAD(P)-bd_dom_sf"/>
</dbReference>
<dbReference type="Pfam" id="PF13561">
    <property type="entry name" value="adh_short_C2"/>
    <property type="match status" value="1"/>
</dbReference>
<evidence type="ECO:0000256" key="1">
    <source>
        <dbReference type="ARBA" id="ARBA00006484"/>
    </source>
</evidence>
<comment type="caution">
    <text evidence="3">The sequence shown here is derived from an EMBL/GenBank/DDBJ whole genome shotgun (WGS) entry which is preliminary data.</text>
</comment>
<dbReference type="PANTHER" id="PTHR24321:SF15">
    <property type="entry name" value="OXIDOREDUCTASE UCPA"/>
    <property type="match status" value="1"/>
</dbReference>
<dbReference type="Gene3D" id="3.40.50.720">
    <property type="entry name" value="NAD(P)-binding Rossmann-like Domain"/>
    <property type="match status" value="1"/>
</dbReference>
<dbReference type="AlphaFoldDB" id="A0A5C4WFZ4"/>
<dbReference type="OrthoDB" id="3676637at2"/>
<keyword evidence="2" id="KW-0560">Oxidoreductase</keyword>
<comment type="similarity">
    <text evidence="1">Belongs to the short-chain dehydrogenases/reductases (SDR) family.</text>
</comment>
<dbReference type="PRINTS" id="PR00081">
    <property type="entry name" value="GDHRDH"/>
</dbReference>
<dbReference type="EMBL" id="VDMP01000015">
    <property type="protein sequence ID" value="TNM47227.1"/>
    <property type="molecule type" value="Genomic_DNA"/>
</dbReference>
<gene>
    <name evidence="3" type="ORF">FHP29_03405</name>
</gene>
<proteinExistence type="inferred from homology"/>
<evidence type="ECO:0000256" key="2">
    <source>
        <dbReference type="ARBA" id="ARBA00023002"/>
    </source>
</evidence>
<keyword evidence="4" id="KW-1185">Reference proteome</keyword>
<evidence type="ECO:0000313" key="4">
    <source>
        <dbReference type="Proteomes" id="UP000313231"/>
    </source>
</evidence>
<dbReference type="SUPFAM" id="SSF51735">
    <property type="entry name" value="NAD(P)-binding Rossmann-fold domains"/>
    <property type="match status" value="1"/>
</dbReference>
<dbReference type="InterPro" id="IPR002347">
    <property type="entry name" value="SDR_fam"/>
</dbReference>
<evidence type="ECO:0000313" key="3">
    <source>
        <dbReference type="EMBL" id="TNM47227.1"/>
    </source>
</evidence>
<name>A0A5C4WFZ4_9ACTN</name>